<dbReference type="AlphaFoldDB" id="A0A4C1TMJ9"/>
<reference evidence="1 2" key="1">
    <citation type="journal article" date="2019" name="Commun. Biol.">
        <title>The bagworm genome reveals a unique fibroin gene that provides high tensile strength.</title>
        <authorList>
            <person name="Kono N."/>
            <person name="Nakamura H."/>
            <person name="Ohtoshi R."/>
            <person name="Tomita M."/>
            <person name="Numata K."/>
            <person name="Arakawa K."/>
        </authorList>
    </citation>
    <scope>NUCLEOTIDE SEQUENCE [LARGE SCALE GENOMIC DNA]</scope>
</reference>
<gene>
    <name evidence="1" type="ORF">EVAR_9588_1</name>
</gene>
<sequence length="66" mass="7446">MAVVYWRNKRADEASESRWSPSPMDTRNVRSINLGFGLLGAIEYLIVGNRFDESSEGEWATGTLTH</sequence>
<dbReference type="Proteomes" id="UP000299102">
    <property type="component" value="Unassembled WGS sequence"/>
</dbReference>
<protein>
    <submittedName>
        <fullName evidence="1">Uncharacterized protein</fullName>
    </submittedName>
</protein>
<proteinExistence type="predicted"/>
<accession>A0A4C1TMJ9</accession>
<keyword evidence="2" id="KW-1185">Reference proteome</keyword>
<evidence type="ECO:0000313" key="2">
    <source>
        <dbReference type="Proteomes" id="UP000299102"/>
    </source>
</evidence>
<evidence type="ECO:0000313" key="1">
    <source>
        <dbReference type="EMBL" id="GBP14677.1"/>
    </source>
</evidence>
<comment type="caution">
    <text evidence="1">The sequence shown here is derived from an EMBL/GenBank/DDBJ whole genome shotgun (WGS) entry which is preliminary data.</text>
</comment>
<name>A0A4C1TMJ9_EUMVA</name>
<dbReference type="EMBL" id="BGZK01000066">
    <property type="protein sequence ID" value="GBP14677.1"/>
    <property type="molecule type" value="Genomic_DNA"/>
</dbReference>
<organism evidence="1 2">
    <name type="scientific">Eumeta variegata</name>
    <name type="common">Bagworm moth</name>
    <name type="synonym">Eumeta japonica</name>
    <dbReference type="NCBI Taxonomy" id="151549"/>
    <lineage>
        <taxon>Eukaryota</taxon>
        <taxon>Metazoa</taxon>
        <taxon>Ecdysozoa</taxon>
        <taxon>Arthropoda</taxon>
        <taxon>Hexapoda</taxon>
        <taxon>Insecta</taxon>
        <taxon>Pterygota</taxon>
        <taxon>Neoptera</taxon>
        <taxon>Endopterygota</taxon>
        <taxon>Lepidoptera</taxon>
        <taxon>Glossata</taxon>
        <taxon>Ditrysia</taxon>
        <taxon>Tineoidea</taxon>
        <taxon>Psychidae</taxon>
        <taxon>Oiketicinae</taxon>
        <taxon>Eumeta</taxon>
    </lineage>
</organism>